<protein>
    <recommendedName>
        <fullName evidence="1">PKD domain-containing protein</fullName>
    </recommendedName>
</protein>
<dbReference type="EMBL" id="BHXQ01000006">
    <property type="protein sequence ID" value="GCC52929.1"/>
    <property type="molecule type" value="Genomic_DNA"/>
</dbReference>
<sequence>MLHTTYATEKPGLKFIENKNQWDEDLFYRAKINGGFLSLSKNGFAFNFVNYQQINEQHHQRKLSQLAESGHVSVQETCIDAWNTTLSFLGTCSVKPIASGRSAEYYNYFLGSDAKRWASEAYAYESVLYPEFYEGIDLRIYSSGPNAKYDWIVKAGEDPSKIQWQYKGFDSLYIQAGSVYATTTIADVIERKPYAYQDKNGYRFEIPVDFVLEDGVLRYQFPDGYDACFDLVIDPLLIFSTYSGATADNWGSTATPGERGTLYSSGVVRDTYGQNLTGKLSKTEGSFQMNNAGGYDIAIFKYDSTGSQLLFATYLGGASSDSPHSLLVNNNDELIVLGTTSSLNFPTSENAFIKNFQGGNNINPTTIEYPNGSDITISRISSDGSVLLSSTYVGGFENDGLNAREGSLLKNYGDDQRGDIIVDEFDNVYVASVTSSFLFPFLNSVNTAYQGGISDAILFKMNADLSVLEWSTSIGGSSSDAAYSIKFDTDKNLIVAGGTSSNDFETTVGAYQENIGGNVDGWIAKFDNSGSTLLAATYTGTNSYDQIYFVDLDVEDNIYVYGQTTGNFPVTAGVFSVPNSGQFIQKFSSDLSSLEYSTVFGSGTPIPNISPTAFLVNDCNNIYVAGWGGGINASQGFWTGNTRNLPITPDALQTTTTGNDFYFLVLTADASEVLYGTYLGGTQTLTHVDGGTSRFDKGGVVYHAVCASCGGGADDFRTTPNAWSRLNNSQNCNNAAFKFDLSSLTARSQTNNEARNLPGFNRLCIPDGIIFQNFSTGGEIFEWDLGNGETRVLTDTSSFTYFYKSPGTYVVTLTAIDQGTCKVQDVATKTILVAIAQSAVQDDDAICEGDNYQLQASGAAQYTWVSKDGKEAFNTQNPNINPTQSTSYYVTLQEVSGCIRKDTVNIEVVPSIVPEFKLQRTANCLDRPGIEVINPQADSIDYTFTFSFGDGQQSDLPEVQHSFESDSLYNIKLIAQRDFCVFEQEEVVDIRSVFMPNVITPKDQDGKNDVFMIWYGKAGDTPADAGLRTSVVIYNRWGTIVYENTNYQYDWSGEDLVSGVYFYEVTIEGYATCKDWLHLIK</sequence>
<name>A0A401UDH3_9BACT</name>
<dbReference type="InterPro" id="IPR000601">
    <property type="entry name" value="PKD_dom"/>
</dbReference>
<dbReference type="Pfam" id="PF25778">
    <property type="entry name" value="DUF7948"/>
    <property type="match status" value="1"/>
</dbReference>
<proteinExistence type="predicted"/>
<dbReference type="InterPro" id="IPR057708">
    <property type="entry name" value="DUF7948"/>
</dbReference>
<dbReference type="SUPFAM" id="SSF49299">
    <property type="entry name" value="PKD domain"/>
    <property type="match status" value="2"/>
</dbReference>
<dbReference type="Pfam" id="PF13585">
    <property type="entry name" value="CHU_C"/>
    <property type="match status" value="1"/>
</dbReference>
<comment type="caution">
    <text evidence="2">The sequence shown here is derived from an EMBL/GenBank/DDBJ whole genome shotgun (WGS) entry which is preliminary data.</text>
</comment>
<dbReference type="PANTHER" id="PTHR35580">
    <property type="entry name" value="CELL SURFACE GLYCOPROTEIN (S-LAYER PROTEIN)-LIKE PROTEIN"/>
    <property type="match status" value="1"/>
</dbReference>
<dbReference type="Proteomes" id="UP000288227">
    <property type="component" value="Unassembled WGS sequence"/>
</dbReference>
<dbReference type="CDD" id="cd00146">
    <property type="entry name" value="PKD"/>
    <property type="match status" value="1"/>
</dbReference>
<keyword evidence="3" id="KW-1185">Reference proteome</keyword>
<accession>A0A401UDH3</accession>
<dbReference type="PANTHER" id="PTHR35580:SF1">
    <property type="entry name" value="PHYTASE-LIKE DOMAIN-CONTAINING PROTEIN"/>
    <property type="match status" value="1"/>
</dbReference>
<evidence type="ECO:0000313" key="2">
    <source>
        <dbReference type="EMBL" id="GCC52929.1"/>
    </source>
</evidence>
<dbReference type="PROSITE" id="PS50093">
    <property type="entry name" value="PKD"/>
    <property type="match status" value="2"/>
</dbReference>
<dbReference type="Pfam" id="PF00801">
    <property type="entry name" value="PKD"/>
    <property type="match status" value="1"/>
</dbReference>
<evidence type="ECO:0000313" key="3">
    <source>
        <dbReference type="Proteomes" id="UP000288227"/>
    </source>
</evidence>
<organism evidence="2 3">
    <name type="scientific">Chryseotalea sanaruensis</name>
    <dbReference type="NCBI Taxonomy" id="2482724"/>
    <lineage>
        <taxon>Bacteria</taxon>
        <taxon>Pseudomonadati</taxon>
        <taxon>Bacteroidota</taxon>
        <taxon>Cytophagia</taxon>
        <taxon>Cytophagales</taxon>
        <taxon>Chryseotaleaceae</taxon>
        <taxon>Chryseotalea</taxon>
    </lineage>
</organism>
<feature type="domain" description="PKD" evidence="1">
    <location>
        <begin position="781"/>
        <end position="817"/>
    </location>
</feature>
<reference evidence="2 3" key="1">
    <citation type="submission" date="2018-11" db="EMBL/GenBank/DDBJ databases">
        <title>Chryseotalea sanarue gen. nov., sp., nov., a member of the family Cytophagaceae, isolated from a brackish lake in Hamamatsu Japan.</title>
        <authorList>
            <person name="Maejima Y."/>
            <person name="Iino T."/>
            <person name="Muraguchi Y."/>
            <person name="Fukuda K."/>
            <person name="Ohkuma M."/>
            <person name="Moriuchi R."/>
            <person name="Dohra H."/>
            <person name="Kimbara K."/>
            <person name="Shintani M."/>
        </authorList>
    </citation>
    <scope>NUCLEOTIDE SEQUENCE [LARGE SCALE GENOMIC DNA]</scope>
    <source>
        <strain evidence="2 3">Ys</strain>
    </source>
</reference>
<dbReference type="Gene3D" id="2.60.40.10">
    <property type="entry name" value="Immunoglobulins"/>
    <property type="match status" value="2"/>
</dbReference>
<dbReference type="InterPro" id="IPR052918">
    <property type="entry name" value="Motility_Chemotaxis_Reg"/>
</dbReference>
<dbReference type="AlphaFoldDB" id="A0A401UDH3"/>
<gene>
    <name evidence="2" type="ORF">SanaruYs_31690</name>
</gene>
<evidence type="ECO:0000259" key="1">
    <source>
        <dbReference type="PROSITE" id="PS50093"/>
    </source>
</evidence>
<dbReference type="InterPro" id="IPR035986">
    <property type="entry name" value="PKD_dom_sf"/>
</dbReference>
<feature type="domain" description="PKD" evidence="1">
    <location>
        <begin position="941"/>
        <end position="975"/>
    </location>
</feature>
<dbReference type="InterPro" id="IPR013783">
    <property type="entry name" value="Ig-like_fold"/>
</dbReference>